<dbReference type="PROSITE" id="PS50045">
    <property type="entry name" value="SIGMA54_INTERACT_4"/>
    <property type="match status" value="1"/>
</dbReference>
<dbReference type="InterPro" id="IPR025944">
    <property type="entry name" value="Sigma_54_int_dom_CS"/>
</dbReference>
<dbReference type="InterPro" id="IPR009057">
    <property type="entry name" value="Homeodomain-like_sf"/>
</dbReference>
<keyword evidence="3" id="KW-0805">Transcription regulation</keyword>
<evidence type="ECO:0000256" key="4">
    <source>
        <dbReference type="ARBA" id="ARBA00023125"/>
    </source>
</evidence>
<dbReference type="AlphaFoldDB" id="D0LGN5"/>
<dbReference type="Pfam" id="PF00158">
    <property type="entry name" value="Sigma54_activat"/>
    <property type="match status" value="1"/>
</dbReference>
<dbReference type="InterPro" id="IPR008984">
    <property type="entry name" value="SMAD_FHA_dom_sf"/>
</dbReference>
<dbReference type="InterPro" id="IPR003593">
    <property type="entry name" value="AAA+_ATPase"/>
</dbReference>
<dbReference type="HOGENOM" id="CLU_000445_119_3_7"/>
<dbReference type="Pfam" id="PF25601">
    <property type="entry name" value="AAA_lid_14"/>
    <property type="match status" value="1"/>
</dbReference>
<dbReference type="InterPro" id="IPR000253">
    <property type="entry name" value="FHA_dom"/>
</dbReference>
<keyword evidence="10" id="KW-1185">Reference proteome</keyword>
<dbReference type="KEGG" id="hoh:Hoch_0140"/>
<dbReference type="SMART" id="SM00382">
    <property type="entry name" value="AAA"/>
    <property type="match status" value="1"/>
</dbReference>
<dbReference type="Gene3D" id="2.60.200.20">
    <property type="match status" value="1"/>
</dbReference>
<evidence type="ECO:0000256" key="6">
    <source>
        <dbReference type="SAM" id="MobiDB-lite"/>
    </source>
</evidence>
<dbReference type="InterPro" id="IPR027417">
    <property type="entry name" value="P-loop_NTPase"/>
</dbReference>
<dbReference type="SUPFAM" id="SSF49879">
    <property type="entry name" value="SMAD/FHA domain"/>
    <property type="match status" value="1"/>
</dbReference>
<evidence type="ECO:0000259" key="8">
    <source>
        <dbReference type="PROSITE" id="PS50045"/>
    </source>
</evidence>
<dbReference type="OrthoDB" id="5485507at2"/>
<evidence type="ECO:0000259" key="7">
    <source>
        <dbReference type="PROSITE" id="PS50006"/>
    </source>
</evidence>
<dbReference type="SUPFAM" id="SSF46689">
    <property type="entry name" value="Homeodomain-like"/>
    <property type="match status" value="1"/>
</dbReference>
<proteinExistence type="predicted"/>
<gene>
    <name evidence="9" type="ordered locus">Hoch_0140</name>
</gene>
<dbReference type="PROSITE" id="PS50006">
    <property type="entry name" value="FHA_DOMAIN"/>
    <property type="match status" value="1"/>
</dbReference>
<dbReference type="CDD" id="cd00060">
    <property type="entry name" value="FHA"/>
    <property type="match status" value="1"/>
</dbReference>
<keyword evidence="5" id="KW-0804">Transcription</keyword>
<dbReference type="InterPro" id="IPR032030">
    <property type="entry name" value="YscD_cytoplasmic_dom"/>
</dbReference>
<dbReference type="PROSITE" id="PS00688">
    <property type="entry name" value="SIGMA54_INTERACT_3"/>
    <property type="match status" value="1"/>
</dbReference>
<evidence type="ECO:0000313" key="10">
    <source>
        <dbReference type="Proteomes" id="UP000001880"/>
    </source>
</evidence>
<dbReference type="STRING" id="502025.Hoch_0140"/>
<evidence type="ECO:0000256" key="2">
    <source>
        <dbReference type="ARBA" id="ARBA00022840"/>
    </source>
</evidence>
<dbReference type="FunFam" id="3.40.50.300:FF:000006">
    <property type="entry name" value="DNA-binding transcriptional regulator NtrC"/>
    <property type="match status" value="1"/>
</dbReference>
<dbReference type="Proteomes" id="UP000001880">
    <property type="component" value="Chromosome"/>
</dbReference>
<name>D0LGN5_HALO1</name>
<dbReference type="PANTHER" id="PTHR32071:SF117">
    <property type="entry name" value="PTS-DEPENDENT DIHYDROXYACETONE KINASE OPERON REGULATORY PROTEIN-RELATED"/>
    <property type="match status" value="1"/>
</dbReference>
<dbReference type="Gene3D" id="3.40.50.300">
    <property type="entry name" value="P-loop containing nucleotide triphosphate hydrolases"/>
    <property type="match status" value="1"/>
</dbReference>
<dbReference type="Gene3D" id="1.10.10.60">
    <property type="entry name" value="Homeodomain-like"/>
    <property type="match status" value="1"/>
</dbReference>
<dbReference type="Pfam" id="PF16697">
    <property type="entry name" value="Yop-YscD_cpl"/>
    <property type="match status" value="1"/>
</dbReference>
<dbReference type="RefSeq" id="WP_012825408.1">
    <property type="nucleotide sequence ID" value="NC_013440.1"/>
</dbReference>
<evidence type="ECO:0000256" key="1">
    <source>
        <dbReference type="ARBA" id="ARBA00022741"/>
    </source>
</evidence>
<feature type="region of interest" description="Disordered" evidence="6">
    <location>
        <begin position="1"/>
        <end position="21"/>
    </location>
</feature>
<evidence type="ECO:0000256" key="5">
    <source>
        <dbReference type="ARBA" id="ARBA00023163"/>
    </source>
</evidence>
<keyword evidence="1" id="KW-0547">Nucleotide-binding</keyword>
<dbReference type="InterPro" id="IPR025943">
    <property type="entry name" value="Sigma_54_int_dom_ATP-bd_2"/>
</dbReference>
<feature type="domain" description="FHA" evidence="7">
    <location>
        <begin position="60"/>
        <end position="109"/>
    </location>
</feature>
<dbReference type="GO" id="GO:0006355">
    <property type="term" value="P:regulation of DNA-templated transcription"/>
    <property type="evidence" value="ECO:0007669"/>
    <property type="project" value="InterPro"/>
</dbReference>
<dbReference type="GO" id="GO:0003677">
    <property type="term" value="F:DNA binding"/>
    <property type="evidence" value="ECO:0007669"/>
    <property type="project" value="UniProtKB-KW"/>
</dbReference>
<dbReference type="PANTHER" id="PTHR32071">
    <property type="entry name" value="TRANSCRIPTIONAL REGULATORY PROTEIN"/>
    <property type="match status" value="1"/>
</dbReference>
<dbReference type="SUPFAM" id="SSF52540">
    <property type="entry name" value="P-loop containing nucleoside triphosphate hydrolases"/>
    <property type="match status" value="1"/>
</dbReference>
<dbReference type="InterPro" id="IPR002078">
    <property type="entry name" value="Sigma_54_int"/>
</dbReference>
<dbReference type="GO" id="GO:0005524">
    <property type="term" value="F:ATP binding"/>
    <property type="evidence" value="ECO:0007669"/>
    <property type="project" value="UniProtKB-KW"/>
</dbReference>
<dbReference type="eggNOG" id="COG2204">
    <property type="taxonomic scope" value="Bacteria"/>
</dbReference>
<organism evidence="9 10">
    <name type="scientific">Haliangium ochraceum (strain DSM 14365 / JCM 11303 / SMP-2)</name>
    <dbReference type="NCBI Taxonomy" id="502025"/>
    <lineage>
        <taxon>Bacteria</taxon>
        <taxon>Pseudomonadati</taxon>
        <taxon>Myxococcota</taxon>
        <taxon>Polyangia</taxon>
        <taxon>Haliangiales</taxon>
        <taxon>Kofleriaceae</taxon>
        <taxon>Haliangium</taxon>
    </lineage>
</organism>
<reference evidence="9 10" key="1">
    <citation type="journal article" date="2010" name="Stand. Genomic Sci.">
        <title>Complete genome sequence of Haliangium ochraceum type strain (SMP-2).</title>
        <authorList>
            <consortium name="US DOE Joint Genome Institute (JGI-PGF)"/>
            <person name="Ivanova N."/>
            <person name="Daum C."/>
            <person name="Lang E."/>
            <person name="Abt B."/>
            <person name="Kopitz M."/>
            <person name="Saunders E."/>
            <person name="Lapidus A."/>
            <person name="Lucas S."/>
            <person name="Glavina Del Rio T."/>
            <person name="Nolan M."/>
            <person name="Tice H."/>
            <person name="Copeland A."/>
            <person name="Cheng J.F."/>
            <person name="Chen F."/>
            <person name="Bruce D."/>
            <person name="Goodwin L."/>
            <person name="Pitluck S."/>
            <person name="Mavromatis K."/>
            <person name="Pati A."/>
            <person name="Mikhailova N."/>
            <person name="Chen A."/>
            <person name="Palaniappan K."/>
            <person name="Land M."/>
            <person name="Hauser L."/>
            <person name="Chang Y.J."/>
            <person name="Jeffries C.D."/>
            <person name="Detter J.C."/>
            <person name="Brettin T."/>
            <person name="Rohde M."/>
            <person name="Goker M."/>
            <person name="Bristow J."/>
            <person name="Markowitz V."/>
            <person name="Eisen J.A."/>
            <person name="Hugenholtz P."/>
            <person name="Kyrpides N.C."/>
            <person name="Klenk H.P."/>
        </authorList>
    </citation>
    <scope>NUCLEOTIDE SEQUENCE [LARGE SCALE GENOMIC DNA]</scope>
    <source>
        <strain evidence="10">DSM 14365 / CIP 107738 / JCM 11303 / AJ 13395 / SMP-2</strain>
    </source>
</reference>
<evidence type="ECO:0000313" key="9">
    <source>
        <dbReference type="EMBL" id="ACY12781.1"/>
    </source>
</evidence>
<dbReference type="InterPro" id="IPR058031">
    <property type="entry name" value="AAA_lid_NorR"/>
</dbReference>
<dbReference type="eggNOG" id="COG1716">
    <property type="taxonomic scope" value="Bacteria"/>
</dbReference>
<accession>D0LGN5</accession>
<dbReference type="PROSITE" id="PS00676">
    <property type="entry name" value="SIGMA54_INTERACT_2"/>
    <property type="match status" value="1"/>
</dbReference>
<protein>
    <submittedName>
        <fullName evidence="9">Sigma54 specific transcriptional regulator, Fis family</fullName>
    </submittedName>
</protein>
<dbReference type="SMART" id="SM00240">
    <property type="entry name" value="FHA"/>
    <property type="match status" value="1"/>
</dbReference>
<dbReference type="EMBL" id="CP001804">
    <property type="protein sequence ID" value="ACY12781.1"/>
    <property type="molecule type" value="Genomic_DNA"/>
</dbReference>
<dbReference type="Gene3D" id="1.10.8.60">
    <property type="match status" value="1"/>
</dbReference>
<dbReference type="CDD" id="cd00009">
    <property type="entry name" value="AAA"/>
    <property type="match status" value="1"/>
</dbReference>
<keyword evidence="4" id="KW-0238">DNA-binding</keyword>
<sequence length="500" mass="54651">MQPSSPTESRPGGSGARADAGLTTVFAGERATRRRLRKAKVVVAAGPDAGREVELDKARFTGGRSIINDLVLTDKAVSGTHFEIVADDAGYRLRDLDSSNGIFVGELRIREVYLQPGTVFRLGHTHLLFQPLQDVVEIDLSEQDRFDRVIGASPIMREIFARLEKVAQSELTCLITGETGTGKELVARGIHAASPRRDKPFVVLDCGSIPRELIESTLFGHEKGSFTGAVGQHQGCFEQADGGTIFLDEIGELDVTLQPRLLRVLEQREITRVGGSRPIKVDVRVLAATNRDLRAGVNTGSFREDLFFRLSVVHVELPPLRVRHEDIPLIAQHVLREVSSRRGISLAFGQDAMNALQVHSWPGNVRELRNVVERAAALGDGPVLSRADLVFGRDPGPSAMVAHDLAQAGTRAAQGAMARMAGREHEHEQGDGPARFDPALFVAGYGFKDAKQAVVDAFESAYLEALLTRNEGNISRSAQEAGLTRYHLRELLKRHNLSPR</sequence>
<keyword evidence="2" id="KW-0067">ATP-binding</keyword>
<evidence type="ECO:0000256" key="3">
    <source>
        <dbReference type="ARBA" id="ARBA00023015"/>
    </source>
</evidence>
<feature type="domain" description="Sigma-54 factor interaction" evidence="8">
    <location>
        <begin position="149"/>
        <end position="377"/>
    </location>
</feature>